<accession>A0A0B5A375</accession>
<proteinExistence type="predicted"/>
<dbReference type="InterPro" id="IPR036249">
    <property type="entry name" value="Thioredoxin-like_sf"/>
</dbReference>
<dbReference type="CDD" id="cd02976">
    <property type="entry name" value="NrdH"/>
    <property type="match status" value="1"/>
</dbReference>
<dbReference type="InterPro" id="IPR002109">
    <property type="entry name" value="Glutaredoxin"/>
</dbReference>
<dbReference type="Pfam" id="PF00462">
    <property type="entry name" value="Glutaredoxin"/>
    <property type="match status" value="1"/>
</dbReference>
<evidence type="ECO:0000259" key="1">
    <source>
        <dbReference type="Pfam" id="PF00462"/>
    </source>
</evidence>
<evidence type="ECO:0000313" key="3">
    <source>
        <dbReference type="Proteomes" id="UP000031718"/>
    </source>
</evidence>
<sequence>MDVTIFSNPGCRLCVATKNKFETKGIPVHEVVIDELSEEYQERVKGIGYTALPIVMVYTSDEDEVPEVWSGYRPEIIRELVA</sequence>
<dbReference type="EMBL" id="KP027195">
    <property type="protein sequence ID" value="AJD82125.1"/>
    <property type="molecule type" value="Genomic_DNA"/>
</dbReference>
<dbReference type="Proteomes" id="UP000031718">
    <property type="component" value="Segment"/>
</dbReference>
<organism evidence="2 3">
    <name type="scientific">Mycobacterium phage Cosmo</name>
    <dbReference type="NCBI Taxonomy" id="1567467"/>
    <lineage>
        <taxon>Viruses</taxon>
        <taxon>Duplodnaviria</taxon>
        <taxon>Heunggongvirae</taxon>
        <taxon>Uroviricota</taxon>
        <taxon>Caudoviricetes</taxon>
        <taxon>Vilmaviridae</taxon>
        <taxon>Wildcatvirus</taxon>
        <taxon>Wildcatvirus wildcat</taxon>
        <taxon>Mycobacterium virus Wildcat</taxon>
    </lineage>
</organism>
<dbReference type="Gene3D" id="3.40.30.10">
    <property type="entry name" value="Glutaredoxin"/>
    <property type="match status" value="1"/>
</dbReference>
<feature type="domain" description="Glutaredoxin" evidence="1">
    <location>
        <begin position="3"/>
        <end position="57"/>
    </location>
</feature>
<evidence type="ECO:0000313" key="2">
    <source>
        <dbReference type="EMBL" id="AJD82125.1"/>
    </source>
</evidence>
<protein>
    <submittedName>
        <fullName evidence="2">NrdH</fullName>
    </submittedName>
</protein>
<dbReference type="SUPFAM" id="SSF52833">
    <property type="entry name" value="Thioredoxin-like"/>
    <property type="match status" value="1"/>
</dbReference>
<reference evidence="2 3" key="1">
    <citation type="submission" date="2014-10" db="EMBL/GenBank/DDBJ databases">
        <authorList>
            <person name="Mackenzie J."/>
            <person name="Lekholoane M."/>
            <person name="Leqhaoe R."/>
            <person name="Mcunu Z."/>
            <person name="Mzobe Z."/>
            <person name="Rodel H."/>
            <person name="Seagreen C."/>
            <person name="Mazeka N."/>
            <person name="Larsen M.H."/>
            <person name="Rubin E.J."/>
            <person name="Russell D.A."/>
            <person name="Guerrero C.A."/>
            <person name="Bowman C.A."/>
            <person name="Jacobs-Sera D."/>
            <person name="Hendrix R.W."/>
            <person name="Hatfull G.F."/>
        </authorList>
    </citation>
    <scope>NUCLEOTIDE SEQUENCE [LARGE SCALE GENOMIC DNA]</scope>
</reference>
<gene>
    <name evidence="2" type="primary">53</name>
    <name evidence="2" type="ORF">COSMO_53</name>
</gene>
<name>A0A0B5A375_9CAUD</name>
<dbReference type="PROSITE" id="PS51354">
    <property type="entry name" value="GLUTAREDOXIN_2"/>
    <property type="match status" value="1"/>
</dbReference>